<dbReference type="EMBL" id="JACATN010000005">
    <property type="protein sequence ID" value="MBT2163006.1"/>
    <property type="molecule type" value="Genomic_DNA"/>
</dbReference>
<dbReference type="SUPFAM" id="SSF109854">
    <property type="entry name" value="DinB/YfiT-like putative metalloenzymes"/>
    <property type="match status" value="1"/>
</dbReference>
<sequence length="172" mass="19963">MRTSELIISEPIPFYKAYIDVLGDVELLEILESQIKNFPNFIESIPENKLGHCYEPGKWTIAQVLLHIIDSERVFQYRSLRFSRGDKTPLPGFEQDLYAPNSRAETRSKQSIIDEYKAVRHSTITLYKSFNVETLQKEGVASNLPWNAAILGFVICGHQKHHRNILRERYLL</sequence>
<organism evidence="2 3">
    <name type="scientific">Zobellia barbeyronii</name>
    <dbReference type="NCBI Taxonomy" id="2748009"/>
    <lineage>
        <taxon>Bacteria</taxon>
        <taxon>Pseudomonadati</taxon>
        <taxon>Bacteroidota</taxon>
        <taxon>Flavobacteriia</taxon>
        <taxon>Flavobacteriales</taxon>
        <taxon>Flavobacteriaceae</taxon>
        <taxon>Zobellia</taxon>
    </lineage>
</organism>
<dbReference type="Proteomes" id="UP000740413">
    <property type="component" value="Unassembled WGS sequence"/>
</dbReference>
<reference evidence="3" key="1">
    <citation type="submission" date="2023-07" db="EMBL/GenBank/DDBJ databases">
        <title>Zobellia barbeyronii sp. nov., a new marine flavobacterium, isolated from green and red algae.</title>
        <authorList>
            <person name="Nedashkovskaya O.I."/>
            <person name="Otstavnykh N."/>
            <person name="Zhukova N."/>
            <person name="Guzev K."/>
            <person name="Chausova V."/>
            <person name="Tekutyeva L."/>
            <person name="Mikhailov V."/>
            <person name="Isaeva M."/>
        </authorList>
    </citation>
    <scope>NUCLEOTIDE SEQUENCE [LARGE SCALE GENOMIC DNA]</scope>
    <source>
        <strain evidence="3">KMM 6746</strain>
    </source>
</reference>
<evidence type="ECO:0000259" key="1">
    <source>
        <dbReference type="Pfam" id="PF12867"/>
    </source>
</evidence>
<evidence type="ECO:0000313" key="2">
    <source>
        <dbReference type="EMBL" id="MBT2163006.1"/>
    </source>
</evidence>
<dbReference type="Pfam" id="PF12867">
    <property type="entry name" value="DinB_2"/>
    <property type="match status" value="1"/>
</dbReference>
<feature type="domain" description="DinB-like" evidence="1">
    <location>
        <begin position="31"/>
        <end position="165"/>
    </location>
</feature>
<accession>A0ABS5WHX0</accession>
<keyword evidence="3" id="KW-1185">Reference proteome</keyword>
<dbReference type="InterPro" id="IPR034660">
    <property type="entry name" value="DinB/YfiT-like"/>
</dbReference>
<proteinExistence type="predicted"/>
<comment type="caution">
    <text evidence="2">The sequence shown here is derived from an EMBL/GenBank/DDBJ whole genome shotgun (WGS) entry which is preliminary data.</text>
</comment>
<protein>
    <submittedName>
        <fullName evidence="2">DinB family protein</fullName>
    </submittedName>
</protein>
<dbReference type="InterPro" id="IPR024775">
    <property type="entry name" value="DinB-like"/>
</dbReference>
<gene>
    <name evidence="2" type="ORF">HW347_17185</name>
</gene>
<evidence type="ECO:0000313" key="3">
    <source>
        <dbReference type="Proteomes" id="UP000740413"/>
    </source>
</evidence>
<dbReference type="Gene3D" id="1.20.120.450">
    <property type="entry name" value="dinb family like domain"/>
    <property type="match status" value="1"/>
</dbReference>
<name>A0ABS5WHX0_9FLAO</name>
<dbReference type="RefSeq" id="WP_214612983.1">
    <property type="nucleotide sequence ID" value="NZ_JACATN010000005.1"/>
</dbReference>